<dbReference type="STRING" id="1121420.SAMN02746098_01149"/>
<keyword evidence="3 9" id="KW-0489">Methyltransferase</keyword>
<dbReference type="InterPro" id="IPR000241">
    <property type="entry name" value="RlmKL-like_Mtase"/>
</dbReference>
<evidence type="ECO:0000313" key="10">
    <source>
        <dbReference type="Proteomes" id="UP000183954"/>
    </source>
</evidence>
<dbReference type="GO" id="GO:0009307">
    <property type="term" value="P:DNA restriction-modification system"/>
    <property type="evidence" value="ECO:0007669"/>
    <property type="project" value="UniProtKB-KW"/>
</dbReference>
<dbReference type="RefSeq" id="WP_073028490.1">
    <property type="nucleotide sequence ID" value="NZ_FQXJ01000004.1"/>
</dbReference>
<keyword evidence="5" id="KW-0949">S-adenosyl-L-methionine</keyword>
<organism evidence="9 10">
    <name type="scientific">Desulfosporosinus lacus DSM 15449</name>
    <dbReference type="NCBI Taxonomy" id="1121420"/>
    <lineage>
        <taxon>Bacteria</taxon>
        <taxon>Bacillati</taxon>
        <taxon>Bacillota</taxon>
        <taxon>Clostridia</taxon>
        <taxon>Eubacteriales</taxon>
        <taxon>Desulfitobacteriaceae</taxon>
        <taxon>Desulfosporosinus</taxon>
    </lineage>
</organism>
<dbReference type="GO" id="GO:0032259">
    <property type="term" value="P:methylation"/>
    <property type="evidence" value="ECO:0007669"/>
    <property type="project" value="UniProtKB-KW"/>
</dbReference>
<dbReference type="EC" id="2.1.1.113" evidence="2"/>
<dbReference type="OrthoDB" id="9800801at2"/>
<proteinExistence type="inferred from homology"/>
<evidence type="ECO:0000256" key="2">
    <source>
        <dbReference type="ARBA" id="ARBA00012185"/>
    </source>
</evidence>
<comment type="similarity">
    <text evidence="1">Belongs to the N(4)/N(6)-methyltransferase family. N(4) subfamily.</text>
</comment>
<dbReference type="InterPro" id="IPR017985">
    <property type="entry name" value="MeTrfase_CN4_CS"/>
</dbReference>
<dbReference type="SUPFAM" id="SSF53335">
    <property type="entry name" value="S-adenosyl-L-methionine-dependent methyltransferases"/>
    <property type="match status" value="2"/>
</dbReference>
<reference evidence="10" key="1">
    <citation type="submission" date="2016-11" db="EMBL/GenBank/DDBJ databases">
        <authorList>
            <person name="Varghese N."/>
            <person name="Submissions S."/>
        </authorList>
    </citation>
    <scope>NUCLEOTIDE SEQUENCE [LARGE SCALE GENOMIC DNA]</scope>
    <source>
        <strain evidence="10">DSM 15449</strain>
    </source>
</reference>
<keyword evidence="6" id="KW-0680">Restriction system</keyword>
<evidence type="ECO:0000256" key="4">
    <source>
        <dbReference type="ARBA" id="ARBA00022679"/>
    </source>
</evidence>
<dbReference type="InterPro" id="IPR029063">
    <property type="entry name" value="SAM-dependent_MTases_sf"/>
</dbReference>
<feature type="domain" description="Ribosomal RNA large subunit methyltransferase K/L-like methyltransferase" evidence="8">
    <location>
        <begin position="39"/>
        <end position="93"/>
    </location>
</feature>
<comment type="catalytic activity">
    <reaction evidence="7">
        <text>a 2'-deoxycytidine in DNA + S-adenosyl-L-methionine = an N(4)-methyl-2'-deoxycytidine in DNA + S-adenosyl-L-homocysteine + H(+)</text>
        <dbReference type="Rhea" id="RHEA:16857"/>
        <dbReference type="Rhea" id="RHEA-COMP:11369"/>
        <dbReference type="Rhea" id="RHEA-COMP:13674"/>
        <dbReference type="ChEBI" id="CHEBI:15378"/>
        <dbReference type="ChEBI" id="CHEBI:57856"/>
        <dbReference type="ChEBI" id="CHEBI:59789"/>
        <dbReference type="ChEBI" id="CHEBI:85452"/>
        <dbReference type="ChEBI" id="CHEBI:137933"/>
        <dbReference type="EC" id="2.1.1.113"/>
    </reaction>
</comment>
<evidence type="ECO:0000256" key="5">
    <source>
        <dbReference type="ARBA" id="ARBA00022691"/>
    </source>
</evidence>
<dbReference type="Pfam" id="PF01170">
    <property type="entry name" value="UPF0020"/>
    <property type="match status" value="1"/>
</dbReference>
<keyword evidence="4 9" id="KW-0808">Transferase</keyword>
<protein>
    <recommendedName>
        <fullName evidence="2">site-specific DNA-methyltransferase (cytosine-N(4)-specific)</fullName>
        <ecNumber evidence="2">2.1.1.113</ecNumber>
    </recommendedName>
</protein>
<dbReference type="EMBL" id="FQXJ01000004">
    <property type="protein sequence ID" value="SHH68801.1"/>
    <property type="molecule type" value="Genomic_DNA"/>
</dbReference>
<accession>A0A1M5V0N4</accession>
<sequence>MSNIKLAEKFNNLTLESEDHWDYRGTNNSERDYVHGFCTYPAMMVPKMQREMLQVCLAEMSIPHPQLLDPFAGSGTILVEGMLQGLDVVGIDINPLAVLLCKVKTTLINVKMLEQHAAQLITNIEQVNNVTYHQFKGIEKWFTAQAICDLSKIRTAITKDENLEIRRFFWAAFCEVVRMVSNSRDCTYKLHIKDAEDINTYNKDAISLFKETLTFNSIKHNEFYSVLKRRGYIRRDGVSYKGSVKIILGDCIAYLQHTKKKFDLIFTSPPYGDNHTTVSYGQYSVIPLRWINSNDIDESIDEKLLNTLYEIDNISLGGMSSNKYVTRNKKNIVKKSETLKEQINTITEIAPKQVNKLISFYSDFDRFLATISKKMKPASVSVWTLGNRKVAKQEIYMNKIMVELGLRYNLSLLTNFTRKILNKRMPKINAYTGDEKDIQGTMTREHILIFKRSDIADE</sequence>
<dbReference type="Gene3D" id="3.40.50.150">
    <property type="entry name" value="Vaccinia Virus protein VP39"/>
    <property type="match status" value="2"/>
</dbReference>
<name>A0A1M5V0N4_9FIRM</name>
<dbReference type="Proteomes" id="UP000183954">
    <property type="component" value="Unassembled WGS sequence"/>
</dbReference>
<evidence type="ECO:0000256" key="1">
    <source>
        <dbReference type="ARBA" id="ARBA00010203"/>
    </source>
</evidence>
<dbReference type="AlphaFoldDB" id="A0A1M5V0N4"/>
<dbReference type="PROSITE" id="PS00093">
    <property type="entry name" value="N4_MTASE"/>
    <property type="match status" value="1"/>
</dbReference>
<evidence type="ECO:0000256" key="3">
    <source>
        <dbReference type="ARBA" id="ARBA00022603"/>
    </source>
</evidence>
<evidence type="ECO:0000313" key="9">
    <source>
        <dbReference type="EMBL" id="SHH68801.1"/>
    </source>
</evidence>
<keyword evidence="10" id="KW-1185">Reference proteome</keyword>
<gene>
    <name evidence="9" type="ORF">SAMN02746098_01149</name>
</gene>
<evidence type="ECO:0000259" key="8">
    <source>
        <dbReference type="Pfam" id="PF01170"/>
    </source>
</evidence>
<evidence type="ECO:0000256" key="7">
    <source>
        <dbReference type="ARBA" id="ARBA00049120"/>
    </source>
</evidence>
<dbReference type="GO" id="GO:0015667">
    <property type="term" value="F:site-specific DNA-methyltransferase (cytosine-N4-specific) activity"/>
    <property type="evidence" value="ECO:0007669"/>
    <property type="project" value="UniProtKB-EC"/>
</dbReference>
<evidence type="ECO:0000256" key="6">
    <source>
        <dbReference type="ARBA" id="ARBA00022747"/>
    </source>
</evidence>
<dbReference type="GO" id="GO:0003677">
    <property type="term" value="F:DNA binding"/>
    <property type="evidence" value="ECO:0007669"/>
    <property type="project" value="InterPro"/>
</dbReference>